<keyword evidence="3" id="KW-1185">Reference proteome</keyword>
<evidence type="ECO:0000313" key="2">
    <source>
        <dbReference type="EMBL" id="UJF34398.1"/>
    </source>
</evidence>
<dbReference type="InterPro" id="IPR007492">
    <property type="entry name" value="LytTR_DNA-bd_dom"/>
</dbReference>
<organism evidence="2 3">
    <name type="scientific">Paenibacillus hexagrammi</name>
    <dbReference type="NCBI Taxonomy" id="2908839"/>
    <lineage>
        <taxon>Bacteria</taxon>
        <taxon>Bacillati</taxon>
        <taxon>Bacillota</taxon>
        <taxon>Bacilli</taxon>
        <taxon>Bacillales</taxon>
        <taxon>Paenibacillaceae</taxon>
        <taxon>Paenibacillus</taxon>
    </lineage>
</organism>
<dbReference type="Gene3D" id="2.40.50.1020">
    <property type="entry name" value="LytTr DNA-binding domain"/>
    <property type="match status" value="1"/>
</dbReference>
<dbReference type="EMBL" id="CP090978">
    <property type="protein sequence ID" value="UJF34398.1"/>
    <property type="molecule type" value="Genomic_DNA"/>
</dbReference>
<sequence>MKAGYLEEEPTKSVHVELSLKDVQYVEFGIHDIRYHLPERVVHQQVESLVEFTDLLEEMQENDFIKLDSHLLVNLRKIKKYAPSEGKLYFDESYEGPSVTIASLPQRKFHLLLLEAEAANTGTKLVNKSNQSGSFVPKLFP</sequence>
<keyword evidence="2" id="KW-0238">DNA-binding</keyword>
<gene>
    <name evidence="2" type="ORF">L0M14_04110</name>
</gene>
<dbReference type="Pfam" id="PF04397">
    <property type="entry name" value="LytTR"/>
    <property type="match status" value="1"/>
</dbReference>
<reference evidence="2 3" key="1">
    <citation type="journal article" date="2024" name="Int. J. Syst. Evol. Microbiol.">
        <title>Paenibacillus hexagrammi sp. nov., a novel bacterium isolated from the gut content of Hexagrammos agrammus.</title>
        <authorList>
            <person name="Jung H.K."/>
            <person name="Kim D.G."/>
            <person name="Zin H."/>
            <person name="Park J."/>
            <person name="Jung H."/>
            <person name="Kim Y.O."/>
            <person name="Kong H.J."/>
            <person name="Kim J.W."/>
            <person name="Kim Y.S."/>
        </authorList>
    </citation>
    <scope>NUCLEOTIDE SEQUENCE [LARGE SCALE GENOMIC DNA]</scope>
    <source>
        <strain evidence="2 3">YPD9-1</strain>
    </source>
</reference>
<feature type="domain" description="HTH LytTR-type" evidence="1">
    <location>
        <begin position="18"/>
        <end position="94"/>
    </location>
</feature>
<dbReference type="RefSeq" id="WP_235120972.1">
    <property type="nucleotide sequence ID" value="NZ_CP090978.1"/>
</dbReference>
<evidence type="ECO:0000259" key="1">
    <source>
        <dbReference type="Pfam" id="PF04397"/>
    </source>
</evidence>
<dbReference type="GO" id="GO:0003677">
    <property type="term" value="F:DNA binding"/>
    <property type="evidence" value="ECO:0007669"/>
    <property type="project" value="UniProtKB-KW"/>
</dbReference>
<name>A0ABY3SKM7_9BACL</name>
<dbReference type="Proteomes" id="UP001649230">
    <property type="component" value="Chromosome"/>
</dbReference>
<protein>
    <submittedName>
        <fullName evidence="2">LytTR family transcriptional regulator DNA-binding domain-containing protein</fullName>
    </submittedName>
</protein>
<accession>A0ABY3SKM7</accession>
<evidence type="ECO:0000313" key="3">
    <source>
        <dbReference type="Proteomes" id="UP001649230"/>
    </source>
</evidence>
<proteinExistence type="predicted"/>